<dbReference type="EMBL" id="CAXLJM020000033">
    <property type="protein sequence ID" value="CAL8100914.1"/>
    <property type="molecule type" value="Genomic_DNA"/>
</dbReference>
<comment type="similarity">
    <text evidence="3 9">Belongs to the nonaspanin (TM9SF) (TC 9.A.2) family.</text>
</comment>
<name>A0ABP1QLG5_9HEXA</name>
<organism evidence="10 11">
    <name type="scientific">Orchesella dallaii</name>
    <dbReference type="NCBI Taxonomy" id="48710"/>
    <lineage>
        <taxon>Eukaryota</taxon>
        <taxon>Metazoa</taxon>
        <taxon>Ecdysozoa</taxon>
        <taxon>Arthropoda</taxon>
        <taxon>Hexapoda</taxon>
        <taxon>Collembola</taxon>
        <taxon>Entomobryomorpha</taxon>
        <taxon>Entomobryoidea</taxon>
        <taxon>Orchesellidae</taxon>
        <taxon>Orchesellinae</taxon>
        <taxon>Orchesella</taxon>
    </lineage>
</organism>
<feature type="transmembrane region" description="Helical" evidence="9">
    <location>
        <begin position="348"/>
        <end position="375"/>
    </location>
</feature>
<evidence type="ECO:0000313" key="10">
    <source>
        <dbReference type="EMBL" id="CAL8100914.1"/>
    </source>
</evidence>
<feature type="transmembrane region" description="Helical" evidence="9">
    <location>
        <begin position="571"/>
        <end position="595"/>
    </location>
</feature>
<evidence type="ECO:0000256" key="9">
    <source>
        <dbReference type="RuleBase" id="RU363079"/>
    </source>
</evidence>
<proteinExistence type="inferred from homology"/>
<feature type="transmembrane region" description="Helical" evidence="9">
    <location>
        <begin position="607"/>
        <end position="636"/>
    </location>
</feature>
<keyword evidence="6 9" id="KW-1133">Transmembrane helix</keyword>
<evidence type="ECO:0000256" key="7">
    <source>
        <dbReference type="ARBA" id="ARBA00023034"/>
    </source>
</evidence>
<evidence type="ECO:0000256" key="3">
    <source>
        <dbReference type="ARBA" id="ARBA00005227"/>
    </source>
</evidence>
<feature type="transmembrane region" description="Helical" evidence="9">
    <location>
        <begin position="508"/>
        <end position="530"/>
    </location>
</feature>
<keyword evidence="4 9" id="KW-0812">Transmembrane</keyword>
<evidence type="ECO:0000256" key="2">
    <source>
        <dbReference type="ARBA" id="ARBA00004555"/>
    </source>
</evidence>
<dbReference type="PANTHER" id="PTHR10766:SF55">
    <property type="entry name" value="TRANSMEMBRANE 9 SUPERFAMILY MEMBER 4"/>
    <property type="match status" value="1"/>
</dbReference>
<evidence type="ECO:0000256" key="5">
    <source>
        <dbReference type="ARBA" id="ARBA00022729"/>
    </source>
</evidence>
<keyword evidence="5" id="KW-0732">Signal</keyword>
<evidence type="ECO:0000256" key="6">
    <source>
        <dbReference type="ARBA" id="ARBA00022989"/>
    </source>
</evidence>
<feature type="transmembrane region" description="Helical" evidence="9">
    <location>
        <begin position="20"/>
        <end position="39"/>
    </location>
</feature>
<sequence length="646" mass="73888">MFDLIESIIQISSIKMSPGVSLITVLLYFLLGTCTGFYVPGVAPVEFKKGDPIVVKAVKMTSTITQLPYSYYSLPFCKPNASKLVYKSENLGEVLRGDRIVTTPYEFSLGEDRTCTLACHSMGVPLHWKPPFSSAAYSHISHQYYVHMIVDNLPCVTKLGTDDGNGQQQFEVGYRLGFMSPDSERAYLNNHLDFNILYHTEDDKTYRVVGCEIQPSSVHRNKLNLKEGSCASPQGEPQEAFQEIKANEDNEVYFTYTVKWKESNVRWASRWDVYLKMSDVNIHWFSIINSLVVVFFLTGIITMIIVRTLRRDIARYNSMDDSAEEALEESGWKLVHGDVFRPPKYPRLFAALIGSGIQILGMTLITLFFAMLGMLSPAARGALMSAMIFLYVVMGTFAGYYSSRLYRTLKGKEWKKQAFLTATLFPGIVFATCFLLNFFIWGKESSGAVPFGTMLSLLLLWFGISVPLVFLGAYFGFRKPYQHPVRTNQIPRQVPKQPWYMHPVPSSLMAGILPFGAMFIELFFIFTAIWQNQFYYMFGFLFLVFAILFISVSQIAVVLVYFQLCGEDYHWWWRALFSSGGSAIYMFLYAVFYFYTRLEINEFIPTLLYFAYTGLMVVTFWLLTATIGFYAAYYFLNKIYAAVKID</sequence>
<reference evidence="10 11" key="1">
    <citation type="submission" date="2024-08" db="EMBL/GenBank/DDBJ databases">
        <authorList>
            <person name="Cucini C."/>
            <person name="Frati F."/>
        </authorList>
    </citation>
    <scope>NUCLEOTIDE SEQUENCE [LARGE SCALE GENOMIC DNA]</scope>
</reference>
<feature type="transmembrane region" description="Helical" evidence="9">
    <location>
        <begin position="536"/>
        <end position="562"/>
    </location>
</feature>
<gene>
    <name evidence="10" type="ORF">ODALV1_LOCUS10671</name>
</gene>
<dbReference type="PANTHER" id="PTHR10766">
    <property type="entry name" value="TRANSMEMBRANE 9 SUPERFAMILY PROTEIN"/>
    <property type="match status" value="1"/>
</dbReference>
<feature type="transmembrane region" description="Helical" evidence="9">
    <location>
        <begin position="422"/>
        <end position="442"/>
    </location>
</feature>
<evidence type="ECO:0000256" key="8">
    <source>
        <dbReference type="ARBA" id="ARBA00023136"/>
    </source>
</evidence>
<dbReference type="Pfam" id="PF02990">
    <property type="entry name" value="EMP70"/>
    <property type="match status" value="1"/>
</dbReference>
<keyword evidence="7" id="KW-0333">Golgi apparatus</keyword>
<evidence type="ECO:0000313" key="11">
    <source>
        <dbReference type="Proteomes" id="UP001642540"/>
    </source>
</evidence>
<feature type="transmembrane region" description="Helical" evidence="9">
    <location>
        <begin position="381"/>
        <end position="401"/>
    </location>
</feature>
<evidence type="ECO:0000256" key="4">
    <source>
        <dbReference type="ARBA" id="ARBA00022692"/>
    </source>
</evidence>
<comment type="caution">
    <text evidence="10">The sequence shown here is derived from an EMBL/GenBank/DDBJ whole genome shotgun (WGS) entry which is preliminary data.</text>
</comment>
<keyword evidence="11" id="KW-1185">Reference proteome</keyword>
<dbReference type="InterPro" id="IPR004240">
    <property type="entry name" value="EMP70"/>
</dbReference>
<evidence type="ECO:0000256" key="1">
    <source>
        <dbReference type="ARBA" id="ARBA00004141"/>
    </source>
</evidence>
<protein>
    <recommendedName>
        <fullName evidence="9">Transmembrane 9 superfamily member</fullName>
    </recommendedName>
</protein>
<comment type="subcellular location">
    <subcellularLocation>
        <location evidence="2">Golgi apparatus</location>
    </subcellularLocation>
    <subcellularLocation>
        <location evidence="1">Membrane</location>
        <topology evidence="1">Multi-pass membrane protein</topology>
    </subcellularLocation>
</comment>
<keyword evidence="8 9" id="KW-0472">Membrane</keyword>
<feature type="transmembrane region" description="Helical" evidence="9">
    <location>
        <begin position="454"/>
        <end position="477"/>
    </location>
</feature>
<dbReference type="Proteomes" id="UP001642540">
    <property type="component" value="Unassembled WGS sequence"/>
</dbReference>
<accession>A0ABP1QLG5</accession>
<feature type="transmembrane region" description="Helical" evidence="9">
    <location>
        <begin position="284"/>
        <end position="306"/>
    </location>
</feature>